<keyword evidence="2" id="KW-0732">Signal</keyword>
<dbReference type="InterPro" id="IPR005152">
    <property type="entry name" value="Lipase_secreted"/>
</dbReference>
<keyword evidence="4" id="KW-1185">Reference proteome</keyword>
<dbReference type="Pfam" id="PF03583">
    <property type="entry name" value="LIP"/>
    <property type="match status" value="1"/>
</dbReference>
<reference evidence="3 4" key="1">
    <citation type="submission" date="2020-01" db="EMBL/GenBank/DDBJ databases">
        <title>The draft genome sequence of Corallococcus exiguus DSM 14696.</title>
        <authorList>
            <person name="Zhang X."/>
            <person name="Zhu H."/>
        </authorList>
    </citation>
    <scope>NUCLEOTIDE SEQUENCE [LARGE SCALE GENOMIC DNA]</scope>
    <source>
        <strain evidence="3 4">DSM 14696</strain>
    </source>
</reference>
<dbReference type="AlphaFoldDB" id="A0A7X4Y974"/>
<dbReference type="InterPro" id="IPR029058">
    <property type="entry name" value="AB_hydrolase_fold"/>
</dbReference>
<dbReference type="GO" id="GO:0016042">
    <property type="term" value="P:lipid catabolic process"/>
    <property type="evidence" value="ECO:0007669"/>
    <property type="project" value="InterPro"/>
</dbReference>
<dbReference type="GO" id="GO:0004806">
    <property type="term" value="F:triacylglycerol lipase activity"/>
    <property type="evidence" value="ECO:0007669"/>
    <property type="project" value="InterPro"/>
</dbReference>
<sequence>MSALHRSLWALTALAVLPSACAHRAPSTSSQVKDVDWDVREFYRPPSPLPNEAPGFVLGHEPLTGLAALEGTKLNERVLYLSNSGGPGEAPIAVSGIIAVPEGDAPTEGWPVVTWAHGTLGIADKCAPSRDELGASAHWYNQAPHRLLNQFLKQGWAVVMSDYEGLGTPGRHPYLLGNSQAYGVLDIVRAAHALHGKKLSKKFAIVGHSQGGQAALFAAARAPERMKDDGLELVGVLAYAPASAMELLFYAGTGQENPSPNAAFMPLFLTGAMAGNPSELTPENILQTEAQRLYANVDTQCRTELSETGSWGGFIPKGNVLKPTAPVLKLSAQLRAMEPGALTITTPVRLVQGRQDERVDPLQTARVSTGLIGNGAQVEYFGCPVADHFGVLGDDIPGTLAWLKQRLTGEAPSEPVLSSCQRVEPPPGTPAR</sequence>
<dbReference type="PANTHER" id="PTHR34853">
    <property type="match status" value="1"/>
</dbReference>
<gene>
    <name evidence="3" type="ORF">GTZ93_15450</name>
</gene>
<feature type="signal peptide" evidence="2">
    <location>
        <begin position="1"/>
        <end position="24"/>
    </location>
</feature>
<accession>A0A7X4Y974</accession>
<comment type="caution">
    <text evidence="3">The sequence shown here is derived from an EMBL/GenBank/DDBJ whole genome shotgun (WGS) entry which is preliminary data.</text>
</comment>
<evidence type="ECO:0000313" key="3">
    <source>
        <dbReference type="EMBL" id="NBC41223.1"/>
    </source>
</evidence>
<keyword evidence="3" id="KW-0378">Hydrolase</keyword>
<evidence type="ECO:0000313" key="4">
    <source>
        <dbReference type="Proteomes" id="UP000537825"/>
    </source>
</evidence>
<dbReference type="EMBL" id="JAAAPK010000003">
    <property type="protein sequence ID" value="NBC41223.1"/>
    <property type="molecule type" value="Genomic_DNA"/>
</dbReference>
<dbReference type="Gene3D" id="3.40.50.1820">
    <property type="entry name" value="alpha/beta hydrolase"/>
    <property type="match status" value="2"/>
</dbReference>
<dbReference type="PANTHER" id="PTHR34853:SF1">
    <property type="entry name" value="LIPASE 5"/>
    <property type="match status" value="1"/>
</dbReference>
<dbReference type="SUPFAM" id="SSF53474">
    <property type="entry name" value="alpha/beta-Hydrolases"/>
    <property type="match status" value="1"/>
</dbReference>
<dbReference type="PIRSF" id="PIRSF029171">
    <property type="entry name" value="Esterase_LipA"/>
    <property type="match status" value="1"/>
</dbReference>
<protein>
    <submittedName>
        <fullName evidence="3">Alpha/beta fold hydrolase</fullName>
    </submittedName>
</protein>
<name>A0A7X4Y974_9BACT</name>
<proteinExistence type="predicted"/>
<organism evidence="3 4">
    <name type="scientific">Corallococcus exiguus</name>
    <dbReference type="NCBI Taxonomy" id="83462"/>
    <lineage>
        <taxon>Bacteria</taxon>
        <taxon>Pseudomonadati</taxon>
        <taxon>Myxococcota</taxon>
        <taxon>Myxococcia</taxon>
        <taxon>Myxococcales</taxon>
        <taxon>Cystobacterineae</taxon>
        <taxon>Myxococcaceae</taxon>
        <taxon>Corallococcus</taxon>
    </lineage>
</organism>
<evidence type="ECO:0000256" key="1">
    <source>
        <dbReference type="SAM" id="MobiDB-lite"/>
    </source>
</evidence>
<feature type="chain" id="PRO_5031313960" evidence="2">
    <location>
        <begin position="25"/>
        <end position="432"/>
    </location>
</feature>
<dbReference type="RefSeq" id="WP_139920983.1">
    <property type="nucleotide sequence ID" value="NZ_CBCSLE010000136.1"/>
</dbReference>
<dbReference type="Proteomes" id="UP000537825">
    <property type="component" value="Unassembled WGS sequence"/>
</dbReference>
<evidence type="ECO:0000256" key="2">
    <source>
        <dbReference type="SAM" id="SignalP"/>
    </source>
</evidence>
<feature type="region of interest" description="Disordered" evidence="1">
    <location>
        <begin position="412"/>
        <end position="432"/>
    </location>
</feature>